<comment type="caution">
    <text evidence="2">The sequence shown here is derived from an EMBL/GenBank/DDBJ whole genome shotgun (WGS) entry which is preliminary data.</text>
</comment>
<dbReference type="Proteomes" id="UP000567795">
    <property type="component" value="Unassembled WGS sequence"/>
</dbReference>
<feature type="transmembrane region" description="Helical" evidence="1">
    <location>
        <begin position="87"/>
        <end position="108"/>
    </location>
</feature>
<evidence type="ECO:0000313" key="3">
    <source>
        <dbReference type="Proteomes" id="UP000567795"/>
    </source>
</evidence>
<gene>
    <name evidence="2" type="ORF">FHU37_003302</name>
</gene>
<dbReference type="EMBL" id="JACBZD010000001">
    <property type="protein sequence ID" value="NYI06359.1"/>
    <property type="molecule type" value="Genomic_DNA"/>
</dbReference>
<proteinExistence type="predicted"/>
<protein>
    <submittedName>
        <fullName evidence="2">Putative membrane protein</fullName>
    </submittedName>
</protein>
<keyword evidence="1" id="KW-0812">Transmembrane</keyword>
<sequence length="171" mass="17711">MTGQEFLRGAALMAATLTMGLVAGLFHAFAMSVMPGLGRADDRTFVVAMGRINVAILNGWFAVTFGGALLLTALAVLAHLGGGARPALPWIVAALLLYAVMLAVTFGVNVPLNNALAAVGEPGSLGAAELAEVRERFEARWVRWNVVRAVAATAGFGCLAWALVLHGRGLG</sequence>
<dbReference type="Pfam" id="PF08592">
    <property type="entry name" value="Anthrone_oxy"/>
    <property type="match status" value="1"/>
</dbReference>
<dbReference type="RefSeq" id="WP_179814954.1">
    <property type="nucleotide sequence ID" value="NZ_JACBZD010000001.1"/>
</dbReference>
<reference evidence="2 3" key="1">
    <citation type="submission" date="2020-07" db="EMBL/GenBank/DDBJ databases">
        <title>Sequencing the genomes of 1000 actinobacteria strains.</title>
        <authorList>
            <person name="Klenk H.-P."/>
        </authorList>
    </citation>
    <scope>NUCLEOTIDE SEQUENCE [LARGE SCALE GENOMIC DNA]</scope>
    <source>
        <strain evidence="2 3">DSM 42178</strain>
    </source>
</reference>
<dbReference type="InterPro" id="IPR013901">
    <property type="entry name" value="Anthrone_oxy"/>
</dbReference>
<feature type="transmembrane region" description="Helical" evidence="1">
    <location>
        <begin position="12"/>
        <end position="34"/>
    </location>
</feature>
<feature type="transmembrane region" description="Helical" evidence="1">
    <location>
        <begin position="54"/>
        <end position="80"/>
    </location>
</feature>
<accession>A0A852ZVV5</accession>
<feature type="transmembrane region" description="Helical" evidence="1">
    <location>
        <begin position="146"/>
        <end position="165"/>
    </location>
</feature>
<evidence type="ECO:0000313" key="2">
    <source>
        <dbReference type="EMBL" id="NYI06359.1"/>
    </source>
</evidence>
<evidence type="ECO:0000256" key="1">
    <source>
        <dbReference type="SAM" id="Phobius"/>
    </source>
</evidence>
<keyword evidence="1" id="KW-1133">Transmembrane helix</keyword>
<name>A0A852ZVV5_9ACTN</name>
<keyword evidence="3" id="KW-1185">Reference proteome</keyword>
<dbReference type="AlphaFoldDB" id="A0A852ZVV5"/>
<organism evidence="2 3">
    <name type="scientific">Allostreptomyces psammosilenae</name>
    <dbReference type="NCBI Taxonomy" id="1892865"/>
    <lineage>
        <taxon>Bacteria</taxon>
        <taxon>Bacillati</taxon>
        <taxon>Actinomycetota</taxon>
        <taxon>Actinomycetes</taxon>
        <taxon>Kitasatosporales</taxon>
        <taxon>Streptomycetaceae</taxon>
        <taxon>Allostreptomyces</taxon>
    </lineage>
</organism>
<keyword evidence="1" id="KW-0472">Membrane</keyword>